<evidence type="ECO:0000313" key="8">
    <source>
        <dbReference type="Proteomes" id="UP000541444"/>
    </source>
</evidence>
<evidence type="ECO:0008006" key="9">
    <source>
        <dbReference type="Google" id="ProtNLM"/>
    </source>
</evidence>
<dbReference type="PANTHER" id="PTHR11877">
    <property type="entry name" value="HYDROXYMETHYLGLUTARYL-COA SYNTHASE"/>
    <property type="match status" value="1"/>
</dbReference>
<proteinExistence type="inferred from homology"/>
<dbReference type="Pfam" id="PF00195">
    <property type="entry name" value="Chal_sti_synt_N"/>
    <property type="match status" value="2"/>
</dbReference>
<evidence type="ECO:0000256" key="2">
    <source>
        <dbReference type="ARBA" id="ARBA00022679"/>
    </source>
</evidence>
<evidence type="ECO:0000256" key="4">
    <source>
        <dbReference type="RuleBase" id="RU003633"/>
    </source>
</evidence>
<dbReference type="AlphaFoldDB" id="A0A7J7LUX8"/>
<comment type="caution">
    <text evidence="7">The sequence shown here is derived from an EMBL/GenBank/DDBJ whole genome shotgun (WGS) entry which is preliminary data.</text>
</comment>
<dbReference type="InterPro" id="IPR012328">
    <property type="entry name" value="Chalcone/stilbene_synt_C"/>
</dbReference>
<dbReference type="PANTHER" id="PTHR11877:SF14">
    <property type="entry name" value="CHALCONE SYNTHASE"/>
    <property type="match status" value="1"/>
</dbReference>
<evidence type="ECO:0000256" key="3">
    <source>
        <dbReference type="ARBA" id="ARBA00023315"/>
    </source>
</evidence>
<sequence length="239" mass="27050">MVFVEEIHKAQRTEAPTTLLAIGTTTPFNCVFQADFPDYYFRIIKNNHLIELREKFKCIYAQQDMIIAEVQRLGKEAATKAIKGLFGYPNISYFFAYVSQKPSRCYEITMVTFCEPSHTTLDSLVGQALFDDGAVAVIIGADHDMSVKHPLFKLVSADQIILADSEGAIEGHIREVGLTFHLLKGIPRLISKNIEKCLTKASTLIRIKDWNLLFWIAHPGGPTILEHIELKLRLKEEKL</sequence>
<comment type="similarity">
    <text evidence="1 4">Belongs to the thiolase-like superfamily. Chalcone/stilbene synthases family.</text>
</comment>
<organism evidence="7 8">
    <name type="scientific">Kingdonia uniflora</name>
    <dbReference type="NCBI Taxonomy" id="39325"/>
    <lineage>
        <taxon>Eukaryota</taxon>
        <taxon>Viridiplantae</taxon>
        <taxon>Streptophyta</taxon>
        <taxon>Embryophyta</taxon>
        <taxon>Tracheophyta</taxon>
        <taxon>Spermatophyta</taxon>
        <taxon>Magnoliopsida</taxon>
        <taxon>Ranunculales</taxon>
        <taxon>Circaeasteraceae</taxon>
        <taxon>Kingdonia</taxon>
    </lineage>
</organism>
<dbReference type="OrthoDB" id="1500228at2759"/>
<dbReference type="EMBL" id="JACGCM010001990">
    <property type="protein sequence ID" value="KAF6146377.1"/>
    <property type="molecule type" value="Genomic_DNA"/>
</dbReference>
<evidence type="ECO:0000313" key="7">
    <source>
        <dbReference type="EMBL" id="KAF6146377.1"/>
    </source>
</evidence>
<dbReference type="GO" id="GO:0030639">
    <property type="term" value="P:polyketide biosynthetic process"/>
    <property type="evidence" value="ECO:0007669"/>
    <property type="project" value="TreeGrafter"/>
</dbReference>
<accession>A0A7J7LUX8</accession>
<dbReference type="SUPFAM" id="SSF53901">
    <property type="entry name" value="Thiolase-like"/>
    <property type="match status" value="2"/>
</dbReference>
<protein>
    <recommendedName>
        <fullName evidence="9">Chalcone synthase</fullName>
    </recommendedName>
</protein>
<dbReference type="GO" id="GO:0016747">
    <property type="term" value="F:acyltransferase activity, transferring groups other than amino-acyl groups"/>
    <property type="evidence" value="ECO:0007669"/>
    <property type="project" value="InterPro"/>
</dbReference>
<feature type="domain" description="Chalcone/stilbene synthase N-terminal" evidence="5">
    <location>
        <begin position="105"/>
        <end position="142"/>
    </location>
</feature>
<feature type="domain" description="Chalcone/stilbene synthase N-terminal" evidence="5">
    <location>
        <begin position="5"/>
        <end position="59"/>
    </location>
</feature>
<dbReference type="Gene3D" id="3.40.47.10">
    <property type="match status" value="3"/>
</dbReference>
<dbReference type="InterPro" id="IPR011141">
    <property type="entry name" value="Polyketide_synthase_type-III"/>
</dbReference>
<gene>
    <name evidence="7" type="ORF">GIB67_020471</name>
</gene>
<reference evidence="7 8" key="1">
    <citation type="journal article" date="2020" name="IScience">
        <title>Genome Sequencing of the Endangered Kingdonia uniflora (Circaeasteraceae, Ranunculales) Reveals Potential Mechanisms of Evolutionary Specialization.</title>
        <authorList>
            <person name="Sun Y."/>
            <person name="Deng T."/>
            <person name="Zhang A."/>
            <person name="Moore M.J."/>
            <person name="Landis J.B."/>
            <person name="Lin N."/>
            <person name="Zhang H."/>
            <person name="Zhang X."/>
            <person name="Huang J."/>
            <person name="Zhang X."/>
            <person name="Sun H."/>
            <person name="Wang H."/>
        </authorList>
    </citation>
    <scope>NUCLEOTIDE SEQUENCE [LARGE SCALE GENOMIC DNA]</scope>
    <source>
        <strain evidence="7">TB1705</strain>
        <tissue evidence="7">Leaf</tissue>
    </source>
</reference>
<evidence type="ECO:0000259" key="6">
    <source>
        <dbReference type="Pfam" id="PF02797"/>
    </source>
</evidence>
<dbReference type="InterPro" id="IPR001099">
    <property type="entry name" value="Chalcone/stilbene_synt_N"/>
</dbReference>
<keyword evidence="8" id="KW-1185">Reference proteome</keyword>
<dbReference type="Pfam" id="PF02797">
    <property type="entry name" value="Chal_sti_synt_C"/>
    <property type="match status" value="1"/>
</dbReference>
<feature type="domain" description="Chalcone/stilbene synthase C-terminal" evidence="6">
    <location>
        <begin position="154"/>
        <end position="239"/>
    </location>
</feature>
<dbReference type="InterPro" id="IPR016039">
    <property type="entry name" value="Thiolase-like"/>
</dbReference>
<dbReference type="Proteomes" id="UP000541444">
    <property type="component" value="Unassembled WGS sequence"/>
</dbReference>
<evidence type="ECO:0000259" key="5">
    <source>
        <dbReference type="Pfam" id="PF00195"/>
    </source>
</evidence>
<evidence type="ECO:0000256" key="1">
    <source>
        <dbReference type="ARBA" id="ARBA00005531"/>
    </source>
</evidence>
<keyword evidence="2 4" id="KW-0808">Transferase</keyword>
<name>A0A7J7LUX8_9MAGN</name>
<keyword evidence="3 4" id="KW-0012">Acyltransferase</keyword>